<dbReference type="GO" id="GO:0030313">
    <property type="term" value="C:cell envelope"/>
    <property type="evidence" value="ECO:0007669"/>
    <property type="project" value="UniProtKB-SubCell"/>
</dbReference>
<evidence type="ECO:0000256" key="1">
    <source>
        <dbReference type="ARBA" id="ARBA00004196"/>
    </source>
</evidence>
<feature type="signal peptide" evidence="3">
    <location>
        <begin position="1"/>
        <end position="27"/>
    </location>
</feature>
<sequence>MQDMRMTPRQILCAAALALLATTSAQAQEVEANMAIPFYNTAHAVQGLYGQWFSPQAKAAQASAQALSQALRAHCAAPAAPAGSAAATLQTARQAYVQSSRQWSSLSAVALGPLVERRSARLVDFRPMRPALLKKAIQSAPADLAAMERIGAPAKGYPALENLLWTQPVEPQTPACAYATLVAEEIGAEMGILRNGFAKLAAQDWSEDGDATTEAMAEFINQWVGGLERLRWADMEKPLRSAGSAGSKPPAWEHLASGSTVEVWRAHWQGLRTLAVSVDRKVPRPGVDIVPIESYLRGRGLNPLADRWLKAVNEADAGMRALTEPSAKAVDAATKPLSRLKRLMEGEVAPALEVNIGFSDADGD</sequence>
<evidence type="ECO:0000256" key="2">
    <source>
        <dbReference type="ARBA" id="ARBA00022729"/>
    </source>
</evidence>
<dbReference type="Pfam" id="PF09375">
    <property type="entry name" value="Peptidase_M75"/>
    <property type="match status" value="1"/>
</dbReference>
<dbReference type="Gene3D" id="1.20.1420.20">
    <property type="entry name" value="M75 peptidase, HXXE motif"/>
    <property type="match status" value="1"/>
</dbReference>
<dbReference type="GeneID" id="94694698"/>
<dbReference type="AlphaFoldDB" id="A0A1H3QDJ8"/>
<dbReference type="RefSeq" id="WP_074922761.1">
    <property type="nucleotide sequence ID" value="NZ_CP141274.1"/>
</dbReference>
<gene>
    <name evidence="5" type="ORF">SAMN05421547_11295</name>
</gene>
<dbReference type="InterPro" id="IPR018976">
    <property type="entry name" value="Imelysin-like"/>
</dbReference>
<evidence type="ECO:0000313" key="6">
    <source>
        <dbReference type="Proteomes" id="UP000183417"/>
    </source>
</evidence>
<proteinExistence type="predicted"/>
<dbReference type="Proteomes" id="UP000183417">
    <property type="component" value="Unassembled WGS sequence"/>
</dbReference>
<organism evidence="5 6">
    <name type="scientific">Delftia lacustris</name>
    <dbReference type="NCBI Taxonomy" id="558537"/>
    <lineage>
        <taxon>Bacteria</taxon>
        <taxon>Pseudomonadati</taxon>
        <taxon>Pseudomonadota</taxon>
        <taxon>Betaproteobacteria</taxon>
        <taxon>Burkholderiales</taxon>
        <taxon>Comamonadaceae</taxon>
        <taxon>Delftia</taxon>
    </lineage>
</organism>
<feature type="chain" id="PRO_5010165460" description="Imelysin-like domain-containing protein" evidence="3">
    <location>
        <begin position="28"/>
        <end position="364"/>
    </location>
</feature>
<evidence type="ECO:0000256" key="3">
    <source>
        <dbReference type="SAM" id="SignalP"/>
    </source>
</evidence>
<comment type="subcellular location">
    <subcellularLocation>
        <location evidence="1">Cell envelope</location>
    </subcellularLocation>
</comment>
<dbReference type="CDD" id="cd14659">
    <property type="entry name" value="Imelysin-like_IPPA"/>
    <property type="match status" value="1"/>
</dbReference>
<keyword evidence="2 3" id="KW-0732">Signal</keyword>
<dbReference type="EMBL" id="FNPE01000012">
    <property type="protein sequence ID" value="SDZ11191.1"/>
    <property type="molecule type" value="Genomic_DNA"/>
</dbReference>
<evidence type="ECO:0000313" key="5">
    <source>
        <dbReference type="EMBL" id="SDZ11191.1"/>
    </source>
</evidence>
<name>A0A1H3QDJ8_9BURK</name>
<reference evidence="5 6" key="1">
    <citation type="submission" date="2016-10" db="EMBL/GenBank/DDBJ databases">
        <authorList>
            <person name="de Groot N.N."/>
        </authorList>
    </citation>
    <scope>NUCLEOTIDE SEQUENCE [LARGE SCALE GENOMIC DNA]</scope>
    <source>
        <strain evidence="5 6">LMG 24775</strain>
    </source>
</reference>
<dbReference type="InterPro" id="IPR034984">
    <property type="entry name" value="Imelysin-like_IPPA"/>
</dbReference>
<feature type="domain" description="Imelysin-like" evidence="4">
    <location>
        <begin position="55"/>
        <end position="333"/>
    </location>
</feature>
<protein>
    <recommendedName>
        <fullName evidence="4">Imelysin-like domain-containing protein</fullName>
    </recommendedName>
</protein>
<evidence type="ECO:0000259" key="4">
    <source>
        <dbReference type="Pfam" id="PF09375"/>
    </source>
</evidence>
<dbReference type="InterPro" id="IPR038352">
    <property type="entry name" value="Imelysin_sf"/>
</dbReference>
<accession>A0A1H3QDJ8</accession>